<dbReference type="RefSeq" id="WP_311693586.1">
    <property type="nucleotide sequence ID" value="NZ_JAVRHL010000004.1"/>
</dbReference>
<keyword evidence="2" id="KW-0812">Transmembrane</keyword>
<dbReference type="SUPFAM" id="SSF52833">
    <property type="entry name" value="Thioredoxin-like"/>
    <property type="match status" value="1"/>
</dbReference>
<dbReference type="Pfam" id="PF02630">
    <property type="entry name" value="SCO1-SenC"/>
    <property type="match status" value="1"/>
</dbReference>
<keyword evidence="4" id="KW-1185">Reference proteome</keyword>
<evidence type="ECO:0000256" key="2">
    <source>
        <dbReference type="SAM" id="Phobius"/>
    </source>
</evidence>
<evidence type="ECO:0000313" key="4">
    <source>
        <dbReference type="Proteomes" id="UP001265259"/>
    </source>
</evidence>
<reference evidence="3 4" key="1">
    <citation type="submission" date="2023-09" db="EMBL/GenBank/DDBJ databases">
        <authorList>
            <person name="Rey-Velasco X."/>
        </authorList>
    </citation>
    <scope>NUCLEOTIDE SEQUENCE [LARGE SCALE GENOMIC DNA]</scope>
    <source>
        <strain evidence="3 4">F158</strain>
    </source>
</reference>
<dbReference type="Gene3D" id="3.40.30.10">
    <property type="entry name" value="Glutaredoxin"/>
    <property type="match status" value="1"/>
</dbReference>
<feature type="transmembrane region" description="Helical" evidence="2">
    <location>
        <begin position="6"/>
        <end position="29"/>
    </location>
</feature>
<sequence length="203" mass="22022">MRTNRLTVYSAIAATVVAVAVIGGTLGFLAMRQGQEGAGGHPANLGGPFTLTDHDGATITEADLEGHPSALFFGFTHCPEVCPTTIADIDWWTQQMGEDADGIEFYFVSIDPERDTPEILGEYLNAQTDRVTGISGTPEEVWEMARSWRVYWNKVPLEDGGYTMDHSSMIYLLDEEADYAGSISYGAEDEEAMAALERLAAGS</sequence>
<keyword evidence="2" id="KW-1133">Transmembrane helix</keyword>
<dbReference type="Proteomes" id="UP001265259">
    <property type="component" value="Unassembled WGS sequence"/>
</dbReference>
<evidence type="ECO:0000313" key="3">
    <source>
        <dbReference type="EMBL" id="MDT0684260.1"/>
    </source>
</evidence>
<dbReference type="EMBL" id="JAVRHL010000004">
    <property type="protein sequence ID" value="MDT0684260.1"/>
    <property type="molecule type" value="Genomic_DNA"/>
</dbReference>
<organism evidence="3 4">
    <name type="scientific">Tropicimonas omnivorans</name>
    <dbReference type="NCBI Taxonomy" id="3075590"/>
    <lineage>
        <taxon>Bacteria</taxon>
        <taxon>Pseudomonadati</taxon>
        <taxon>Pseudomonadota</taxon>
        <taxon>Alphaproteobacteria</taxon>
        <taxon>Rhodobacterales</taxon>
        <taxon>Roseobacteraceae</taxon>
        <taxon>Tropicimonas</taxon>
    </lineage>
</organism>
<dbReference type="InterPro" id="IPR036249">
    <property type="entry name" value="Thioredoxin-like_sf"/>
</dbReference>
<name>A0ABU3DKL8_9RHOB</name>
<comment type="similarity">
    <text evidence="1">Belongs to the SCO1/2 family.</text>
</comment>
<protein>
    <submittedName>
        <fullName evidence="3">SCO family protein</fullName>
    </submittedName>
</protein>
<dbReference type="InterPro" id="IPR003782">
    <property type="entry name" value="SCO1/SenC"/>
</dbReference>
<gene>
    <name evidence="3" type="ORF">RM543_16365</name>
</gene>
<proteinExistence type="inferred from homology"/>
<accession>A0ABU3DKL8</accession>
<comment type="caution">
    <text evidence="3">The sequence shown here is derived from an EMBL/GenBank/DDBJ whole genome shotgun (WGS) entry which is preliminary data.</text>
</comment>
<keyword evidence="2" id="KW-0472">Membrane</keyword>
<dbReference type="PANTHER" id="PTHR12151">
    <property type="entry name" value="ELECTRON TRANSPORT PROTIN SCO1/SENC FAMILY MEMBER"/>
    <property type="match status" value="1"/>
</dbReference>
<dbReference type="CDD" id="cd02968">
    <property type="entry name" value="SCO"/>
    <property type="match status" value="1"/>
</dbReference>
<evidence type="ECO:0000256" key="1">
    <source>
        <dbReference type="ARBA" id="ARBA00010996"/>
    </source>
</evidence>
<dbReference type="PANTHER" id="PTHR12151:SF25">
    <property type="entry name" value="LINALOOL DEHYDRATASE_ISOMERASE DOMAIN-CONTAINING PROTEIN"/>
    <property type="match status" value="1"/>
</dbReference>